<sequence length="120" mass="14187">MTNHIHFIIGTNKDNLSDIIRDFKKFTATKITEAIEANPKDSRKNWMLWLLKKEESILFWQEGYHAEEIIELKFFNIKQDYIHFNPVRAGLVEKEEDYLYSSCGQIYGVREGLLELVNFG</sequence>
<gene>
    <name evidence="1" type="ORF">ACFSSE_17580</name>
</gene>
<comment type="caution">
    <text evidence="1">The sequence shown here is derived from an EMBL/GenBank/DDBJ whole genome shotgun (WGS) entry which is preliminary data.</text>
</comment>
<dbReference type="SUPFAM" id="SSF143422">
    <property type="entry name" value="Transposase IS200-like"/>
    <property type="match status" value="1"/>
</dbReference>
<dbReference type="Gene3D" id="3.30.70.1290">
    <property type="entry name" value="Transposase IS200-like"/>
    <property type="match status" value="1"/>
</dbReference>
<dbReference type="RefSeq" id="WP_379045107.1">
    <property type="nucleotide sequence ID" value="NZ_JBHSKW010000051.1"/>
</dbReference>
<keyword evidence="2" id="KW-1185">Reference proteome</keyword>
<dbReference type="EMBL" id="JBHULV010000056">
    <property type="protein sequence ID" value="MFD2733525.1"/>
    <property type="molecule type" value="Genomic_DNA"/>
</dbReference>
<reference evidence="2" key="1">
    <citation type="journal article" date="2019" name="Int. J. Syst. Evol. Microbiol.">
        <title>The Global Catalogue of Microorganisms (GCM) 10K type strain sequencing project: providing services to taxonomists for standard genome sequencing and annotation.</title>
        <authorList>
            <consortium name="The Broad Institute Genomics Platform"/>
            <consortium name="The Broad Institute Genome Sequencing Center for Infectious Disease"/>
            <person name="Wu L."/>
            <person name="Ma J."/>
        </authorList>
    </citation>
    <scope>NUCLEOTIDE SEQUENCE [LARGE SCALE GENOMIC DNA]</scope>
    <source>
        <strain evidence="2">KCTC 42456</strain>
    </source>
</reference>
<organism evidence="1 2">
    <name type="scientific">Pedobacter alpinus</name>
    <dbReference type="NCBI Taxonomy" id="1590643"/>
    <lineage>
        <taxon>Bacteria</taxon>
        <taxon>Pseudomonadati</taxon>
        <taxon>Bacteroidota</taxon>
        <taxon>Sphingobacteriia</taxon>
        <taxon>Sphingobacteriales</taxon>
        <taxon>Sphingobacteriaceae</taxon>
        <taxon>Pedobacter</taxon>
    </lineage>
</organism>
<proteinExistence type="predicted"/>
<protein>
    <submittedName>
        <fullName evidence="1">Transposase</fullName>
    </submittedName>
</protein>
<evidence type="ECO:0000313" key="1">
    <source>
        <dbReference type="EMBL" id="MFD2733525.1"/>
    </source>
</evidence>
<name>A0ABW5TW73_9SPHI</name>
<accession>A0ABW5TW73</accession>
<dbReference type="InterPro" id="IPR036515">
    <property type="entry name" value="Transposase_17_sf"/>
</dbReference>
<evidence type="ECO:0000313" key="2">
    <source>
        <dbReference type="Proteomes" id="UP001597546"/>
    </source>
</evidence>
<dbReference type="Proteomes" id="UP001597546">
    <property type="component" value="Unassembled WGS sequence"/>
</dbReference>